<protein>
    <submittedName>
        <fullName evidence="1">Uncharacterized protein</fullName>
    </submittedName>
</protein>
<reference evidence="1" key="2">
    <citation type="submission" date="2024-10" db="UniProtKB">
        <authorList>
            <consortium name="EnsemblProtists"/>
        </authorList>
    </citation>
    <scope>IDENTIFICATION</scope>
</reference>
<evidence type="ECO:0000313" key="2">
    <source>
        <dbReference type="Proteomes" id="UP000013827"/>
    </source>
</evidence>
<dbReference type="EnsemblProtists" id="EOD14599">
    <property type="protein sequence ID" value="EOD14599"/>
    <property type="gene ID" value="EMIHUDRAFT_197039"/>
</dbReference>
<organism evidence="1 2">
    <name type="scientific">Emiliania huxleyi (strain CCMP1516)</name>
    <dbReference type="NCBI Taxonomy" id="280463"/>
    <lineage>
        <taxon>Eukaryota</taxon>
        <taxon>Haptista</taxon>
        <taxon>Haptophyta</taxon>
        <taxon>Prymnesiophyceae</taxon>
        <taxon>Isochrysidales</taxon>
        <taxon>Noelaerhabdaceae</taxon>
        <taxon>Emiliania</taxon>
    </lineage>
</organism>
<dbReference type="Proteomes" id="UP000013827">
    <property type="component" value="Unassembled WGS sequence"/>
</dbReference>
<evidence type="ECO:0000313" key="1">
    <source>
        <dbReference type="EnsemblProtists" id="EOD14599"/>
    </source>
</evidence>
<keyword evidence="2" id="KW-1185">Reference proteome</keyword>
<dbReference type="GeneID" id="17260884"/>
<dbReference type="PaxDb" id="2903-EOD14599"/>
<reference evidence="2" key="1">
    <citation type="journal article" date="2013" name="Nature">
        <title>Pan genome of the phytoplankton Emiliania underpins its global distribution.</title>
        <authorList>
            <person name="Read B.A."/>
            <person name="Kegel J."/>
            <person name="Klute M.J."/>
            <person name="Kuo A."/>
            <person name="Lefebvre S.C."/>
            <person name="Maumus F."/>
            <person name="Mayer C."/>
            <person name="Miller J."/>
            <person name="Monier A."/>
            <person name="Salamov A."/>
            <person name="Young J."/>
            <person name="Aguilar M."/>
            <person name="Claverie J.M."/>
            <person name="Frickenhaus S."/>
            <person name="Gonzalez K."/>
            <person name="Herman E.K."/>
            <person name="Lin Y.C."/>
            <person name="Napier J."/>
            <person name="Ogata H."/>
            <person name="Sarno A.F."/>
            <person name="Shmutz J."/>
            <person name="Schroeder D."/>
            <person name="de Vargas C."/>
            <person name="Verret F."/>
            <person name="von Dassow P."/>
            <person name="Valentin K."/>
            <person name="Van de Peer Y."/>
            <person name="Wheeler G."/>
            <person name="Dacks J.B."/>
            <person name="Delwiche C.F."/>
            <person name="Dyhrman S.T."/>
            <person name="Glockner G."/>
            <person name="John U."/>
            <person name="Richards T."/>
            <person name="Worden A.Z."/>
            <person name="Zhang X."/>
            <person name="Grigoriev I.V."/>
            <person name="Allen A.E."/>
            <person name="Bidle K."/>
            <person name="Borodovsky M."/>
            <person name="Bowler C."/>
            <person name="Brownlee C."/>
            <person name="Cock J.M."/>
            <person name="Elias M."/>
            <person name="Gladyshev V.N."/>
            <person name="Groth M."/>
            <person name="Guda C."/>
            <person name="Hadaegh A."/>
            <person name="Iglesias-Rodriguez M.D."/>
            <person name="Jenkins J."/>
            <person name="Jones B.M."/>
            <person name="Lawson T."/>
            <person name="Leese F."/>
            <person name="Lindquist E."/>
            <person name="Lobanov A."/>
            <person name="Lomsadze A."/>
            <person name="Malik S.B."/>
            <person name="Marsh M.E."/>
            <person name="Mackinder L."/>
            <person name="Mock T."/>
            <person name="Mueller-Roeber B."/>
            <person name="Pagarete A."/>
            <person name="Parker M."/>
            <person name="Probert I."/>
            <person name="Quesneville H."/>
            <person name="Raines C."/>
            <person name="Rensing S.A."/>
            <person name="Riano-Pachon D.M."/>
            <person name="Richier S."/>
            <person name="Rokitta S."/>
            <person name="Shiraiwa Y."/>
            <person name="Soanes D.M."/>
            <person name="van der Giezen M."/>
            <person name="Wahlund T.M."/>
            <person name="Williams B."/>
            <person name="Wilson W."/>
            <person name="Wolfe G."/>
            <person name="Wurch L.L."/>
        </authorList>
    </citation>
    <scope>NUCLEOTIDE SEQUENCE</scope>
</reference>
<accession>A0A0D3ITL4</accession>
<name>A0A0D3ITL4_EMIH1</name>
<dbReference type="RefSeq" id="XP_005767028.1">
    <property type="nucleotide sequence ID" value="XM_005766971.1"/>
</dbReference>
<dbReference type="KEGG" id="ehx:EMIHUDRAFT_197039"/>
<sequence>MRPAPEGSDGTPAKITPAKIFASPMHGRKCKELSYITSSKAASLALGTTPRPTDPNTEMLQEALTSTRRVLYPRNSPQATLHVLFDGVKNGTAEAVAAAYRAKRSWADIHVPATFGGSVVHSESWLHKRGLLAFFLNHQAHARRATPLLFVLEEDSGVMAPISVSIVHRALLVWARPHAPQPPCASAALQAQQQRVEHVRLNWYDDCVVPRGSNDTFMTRAVPGNSVQRMHVFDYPCTRHRCSSLLHRTFFWSDRPHWATWGHYLRVLARTAHSGKGTLETLLERESGGFAASSPGAECRSSGCWVYGARGEMRRDLHLSTSRSYNRDV</sequence>
<dbReference type="AlphaFoldDB" id="A0A0D3ITL4"/>
<dbReference type="HOGENOM" id="CLU_1028317_0_0_1"/>
<proteinExistence type="predicted"/>